<dbReference type="Proteomes" id="UP001152797">
    <property type="component" value="Unassembled WGS sequence"/>
</dbReference>
<dbReference type="SMART" id="SM00220">
    <property type="entry name" value="S_TKc"/>
    <property type="match status" value="1"/>
</dbReference>
<dbReference type="InterPro" id="IPR008271">
    <property type="entry name" value="Ser/Thr_kinase_AS"/>
</dbReference>
<evidence type="ECO:0000256" key="2">
    <source>
        <dbReference type="ARBA" id="ARBA00022840"/>
    </source>
</evidence>
<evidence type="ECO:0000256" key="4">
    <source>
        <dbReference type="RuleBase" id="RU000304"/>
    </source>
</evidence>
<keyword evidence="1 3" id="KW-0547">Nucleotide-binding</keyword>
<accession>A0A9P1FRU2</accession>
<dbReference type="FunFam" id="1.10.510.10:FF:000439">
    <property type="entry name" value="Mitogen-activated protein kinase"/>
    <property type="match status" value="1"/>
</dbReference>
<name>A0A9P1FRU2_9DINO</name>
<proteinExistence type="inferred from homology"/>
<dbReference type="InterPro" id="IPR050117">
    <property type="entry name" value="MAPK"/>
</dbReference>
<sequence>MSSKERSGVAGGAELPSYLKIVKQLGRGAYGTVYLCEDKKSGEQVAVKHVKQAARQGKSMLREIRLLARLRHENLLFLLDFPAVSSPNFEDIYLVLPYLASDLHKIIQSQQALTEKHVQVILVQILRAMEYLHASGVAHRDLKPANILLSSDCKLKVCDFGLARGGLGMDGDEPEEACGVLTEYVVTRWYRAPEVMLLPKQYSTAVDIWSVGCILGEILGRKAMFPGKNHIDMVCMVSKVLGNPADTDLNWLPKDTDAYRFLRKVCPQGSGVNLATMYPRASSSCLDLLKALLRWSPQERITASEAQKHEYVKHYYPREPPQPPEPFDWTFDGFKPTAKTVQAKLYEECVRYHPEIRARDGLSPRGAAAAGYPKAADTQVRSDRSPRNSQRDATPTRAAAAPRSITPVRGALNGLARAAMRFRSTTPPPNSTPRGSVRSQAQPVKA</sequence>
<feature type="compositionally biased region" description="Low complexity" evidence="5">
    <location>
        <begin position="393"/>
        <end position="403"/>
    </location>
</feature>
<feature type="region of interest" description="Disordered" evidence="5">
    <location>
        <begin position="361"/>
        <end position="446"/>
    </location>
</feature>
<dbReference type="Gene3D" id="3.30.200.20">
    <property type="entry name" value="Phosphorylase Kinase, domain 1"/>
    <property type="match status" value="1"/>
</dbReference>
<dbReference type="PROSITE" id="PS50011">
    <property type="entry name" value="PROTEIN_KINASE_DOM"/>
    <property type="match status" value="1"/>
</dbReference>
<feature type="domain" description="Protein kinase" evidence="6">
    <location>
        <begin position="19"/>
        <end position="312"/>
    </location>
</feature>
<feature type="compositionally biased region" description="Polar residues" evidence="5">
    <location>
        <begin position="437"/>
        <end position="446"/>
    </location>
</feature>
<dbReference type="InterPro" id="IPR000719">
    <property type="entry name" value="Prot_kinase_dom"/>
</dbReference>
<dbReference type="PROSITE" id="PS00108">
    <property type="entry name" value="PROTEIN_KINASE_ST"/>
    <property type="match status" value="1"/>
</dbReference>
<dbReference type="SUPFAM" id="SSF56112">
    <property type="entry name" value="Protein kinase-like (PK-like)"/>
    <property type="match status" value="1"/>
</dbReference>
<evidence type="ECO:0000313" key="10">
    <source>
        <dbReference type="Proteomes" id="UP001152797"/>
    </source>
</evidence>
<gene>
    <name evidence="7" type="ORF">C1SCF055_LOCUS11986</name>
</gene>
<reference evidence="7" key="1">
    <citation type="submission" date="2022-10" db="EMBL/GenBank/DDBJ databases">
        <authorList>
            <person name="Chen Y."/>
            <person name="Dougan E. K."/>
            <person name="Chan C."/>
            <person name="Rhodes N."/>
            <person name="Thang M."/>
        </authorList>
    </citation>
    <scope>NUCLEOTIDE SEQUENCE</scope>
</reference>
<feature type="compositionally biased region" description="Low complexity" evidence="5">
    <location>
        <begin position="367"/>
        <end position="376"/>
    </location>
</feature>
<evidence type="ECO:0000313" key="8">
    <source>
        <dbReference type="EMBL" id="CAL1137830.1"/>
    </source>
</evidence>
<organism evidence="7">
    <name type="scientific">Cladocopium goreaui</name>
    <dbReference type="NCBI Taxonomy" id="2562237"/>
    <lineage>
        <taxon>Eukaryota</taxon>
        <taxon>Sar</taxon>
        <taxon>Alveolata</taxon>
        <taxon>Dinophyceae</taxon>
        <taxon>Suessiales</taxon>
        <taxon>Symbiodiniaceae</taxon>
        <taxon>Cladocopium</taxon>
    </lineage>
</organism>
<reference evidence="8" key="2">
    <citation type="submission" date="2024-04" db="EMBL/GenBank/DDBJ databases">
        <authorList>
            <person name="Chen Y."/>
            <person name="Shah S."/>
            <person name="Dougan E. K."/>
            <person name="Thang M."/>
            <person name="Chan C."/>
        </authorList>
    </citation>
    <scope>NUCLEOTIDE SEQUENCE [LARGE SCALE GENOMIC DNA]</scope>
</reference>
<feature type="compositionally biased region" description="Basic and acidic residues" evidence="5">
    <location>
        <begin position="380"/>
        <end position="390"/>
    </location>
</feature>
<keyword evidence="10" id="KW-1185">Reference proteome</keyword>
<evidence type="ECO:0000313" key="7">
    <source>
        <dbReference type="EMBL" id="CAI3984455.1"/>
    </source>
</evidence>
<comment type="caution">
    <text evidence="7">The sequence shown here is derived from an EMBL/GenBank/DDBJ whole genome shotgun (WGS) entry which is preliminary data.</text>
</comment>
<dbReference type="GO" id="GO:0005524">
    <property type="term" value="F:ATP binding"/>
    <property type="evidence" value="ECO:0007669"/>
    <property type="project" value="UniProtKB-UniRule"/>
</dbReference>
<dbReference type="CDD" id="cd07834">
    <property type="entry name" value="STKc_MAPK"/>
    <property type="match status" value="1"/>
</dbReference>
<dbReference type="Gene3D" id="1.10.510.10">
    <property type="entry name" value="Transferase(Phosphotransferase) domain 1"/>
    <property type="match status" value="1"/>
</dbReference>
<evidence type="ECO:0000256" key="1">
    <source>
        <dbReference type="ARBA" id="ARBA00022741"/>
    </source>
</evidence>
<dbReference type="EMBL" id="CAMXCT030000890">
    <property type="protein sequence ID" value="CAL4771767.1"/>
    <property type="molecule type" value="Genomic_DNA"/>
</dbReference>
<evidence type="ECO:0000256" key="5">
    <source>
        <dbReference type="SAM" id="MobiDB-lite"/>
    </source>
</evidence>
<dbReference type="Pfam" id="PF00069">
    <property type="entry name" value="Pkinase"/>
    <property type="match status" value="1"/>
</dbReference>
<keyword evidence="2 3" id="KW-0067">ATP-binding</keyword>
<dbReference type="InterPro" id="IPR011009">
    <property type="entry name" value="Kinase-like_dom_sf"/>
</dbReference>
<keyword evidence="9" id="KW-0808">Transferase</keyword>
<evidence type="ECO:0000256" key="3">
    <source>
        <dbReference type="PROSITE-ProRule" id="PRU10141"/>
    </source>
</evidence>
<protein>
    <submittedName>
        <fullName evidence="9">Protein kinase domain-containing protein</fullName>
    </submittedName>
</protein>
<dbReference type="GO" id="GO:0004674">
    <property type="term" value="F:protein serine/threonine kinase activity"/>
    <property type="evidence" value="ECO:0007669"/>
    <property type="project" value="UniProtKB-KW"/>
</dbReference>
<comment type="similarity">
    <text evidence="4">Belongs to the protein kinase superfamily.</text>
</comment>
<keyword evidence="4" id="KW-0723">Serine/threonine-protein kinase</keyword>
<evidence type="ECO:0000259" key="6">
    <source>
        <dbReference type="PROSITE" id="PS50011"/>
    </source>
</evidence>
<evidence type="ECO:0000313" key="9">
    <source>
        <dbReference type="EMBL" id="CAL4771767.1"/>
    </source>
</evidence>
<feature type="binding site" evidence="3">
    <location>
        <position position="48"/>
    </location>
    <ligand>
        <name>ATP</name>
        <dbReference type="ChEBI" id="CHEBI:30616"/>
    </ligand>
</feature>
<dbReference type="InterPro" id="IPR017441">
    <property type="entry name" value="Protein_kinase_ATP_BS"/>
</dbReference>
<keyword evidence="9" id="KW-0418">Kinase</keyword>
<dbReference type="AlphaFoldDB" id="A0A9P1FRU2"/>
<dbReference type="PANTHER" id="PTHR24055">
    <property type="entry name" value="MITOGEN-ACTIVATED PROTEIN KINASE"/>
    <property type="match status" value="1"/>
</dbReference>
<dbReference type="PROSITE" id="PS00107">
    <property type="entry name" value="PROTEIN_KINASE_ATP"/>
    <property type="match status" value="1"/>
</dbReference>
<dbReference type="EMBL" id="CAMXCT020000890">
    <property type="protein sequence ID" value="CAL1137830.1"/>
    <property type="molecule type" value="Genomic_DNA"/>
</dbReference>
<dbReference type="EMBL" id="CAMXCT010000890">
    <property type="protein sequence ID" value="CAI3984455.1"/>
    <property type="molecule type" value="Genomic_DNA"/>
</dbReference>
<dbReference type="OrthoDB" id="192887at2759"/>